<dbReference type="EMBL" id="AQPH01000009">
    <property type="protein sequence ID" value="EPY02768.1"/>
    <property type="molecule type" value="Genomic_DNA"/>
</dbReference>
<dbReference type="InterPro" id="IPR036629">
    <property type="entry name" value="YjbJ_sf"/>
</dbReference>
<proteinExistence type="inferred from homology"/>
<reference evidence="3 4" key="1">
    <citation type="submission" date="2013-04" db="EMBL/GenBank/DDBJ databases">
        <authorList>
            <person name="Kuznetsov B."/>
            <person name="Ivanovsky R."/>
        </authorList>
    </citation>
    <scope>NUCLEOTIDE SEQUENCE [LARGE SCALE GENOMIC DNA]</scope>
    <source>
        <strain evidence="3 4">MGU-K5</strain>
    </source>
</reference>
<dbReference type="Pfam" id="PF05532">
    <property type="entry name" value="CsbD"/>
    <property type="match status" value="1"/>
</dbReference>
<accession>S9SFC8</accession>
<evidence type="ECO:0000313" key="3">
    <source>
        <dbReference type="EMBL" id="EPY02768.1"/>
    </source>
</evidence>
<dbReference type="STRING" id="1316936.K678_04161"/>
<organism evidence="3 4">
    <name type="scientific">Magnetospirillum fulvum MGU-K5</name>
    <dbReference type="NCBI Taxonomy" id="1316936"/>
    <lineage>
        <taxon>Bacteria</taxon>
        <taxon>Pseudomonadati</taxon>
        <taxon>Pseudomonadota</taxon>
        <taxon>Alphaproteobacteria</taxon>
        <taxon>Rhodospirillales</taxon>
        <taxon>Rhodospirillaceae</taxon>
        <taxon>Magnetospirillum</taxon>
    </lineage>
</organism>
<protein>
    <recommendedName>
        <fullName evidence="2">CsbD-like domain-containing protein</fullName>
    </recommendedName>
</protein>
<sequence>MSKEGIEGAAQKGVGAVKQGLGKIVGSDKLQAEGAADKLAGSAKEAVGKAKDAAHKASK</sequence>
<comment type="caution">
    <text evidence="3">The sequence shown here is derived from an EMBL/GenBank/DDBJ whole genome shotgun (WGS) entry which is preliminary data.</text>
</comment>
<evidence type="ECO:0000259" key="2">
    <source>
        <dbReference type="Pfam" id="PF05532"/>
    </source>
</evidence>
<dbReference type="Gene3D" id="1.10.1470.10">
    <property type="entry name" value="YjbJ"/>
    <property type="match status" value="1"/>
</dbReference>
<dbReference type="AlphaFoldDB" id="S9SFC8"/>
<dbReference type="RefSeq" id="WP_021131204.1">
    <property type="nucleotide sequence ID" value="NZ_AQPH01000009.1"/>
</dbReference>
<dbReference type="InterPro" id="IPR008462">
    <property type="entry name" value="CsbD"/>
</dbReference>
<gene>
    <name evidence="3" type="ORF">K678_04161</name>
</gene>
<feature type="domain" description="CsbD-like" evidence="2">
    <location>
        <begin position="6"/>
        <end position="56"/>
    </location>
</feature>
<name>S9SFC8_MAGFU</name>
<evidence type="ECO:0000313" key="4">
    <source>
        <dbReference type="Proteomes" id="UP000015350"/>
    </source>
</evidence>
<comment type="similarity">
    <text evidence="1">Belongs to the UPF0337 (CsbD) family.</text>
</comment>
<evidence type="ECO:0000256" key="1">
    <source>
        <dbReference type="ARBA" id="ARBA00009129"/>
    </source>
</evidence>
<dbReference type="OrthoDB" id="9796058at2"/>
<dbReference type="SUPFAM" id="SSF69047">
    <property type="entry name" value="Hypothetical protein YjbJ"/>
    <property type="match status" value="1"/>
</dbReference>
<dbReference type="Proteomes" id="UP000015350">
    <property type="component" value="Unassembled WGS sequence"/>
</dbReference>